<evidence type="ECO:0000313" key="3">
    <source>
        <dbReference type="Proteomes" id="UP000008493"/>
    </source>
</evidence>
<keyword evidence="3" id="KW-1185">Reference proteome</keyword>
<accession>K5WWA9</accession>
<name>K5WWA9_AGABU</name>
<feature type="region of interest" description="Disordered" evidence="1">
    <location>
        <begin position="1"/>
        <end position="50"/>
    </location>
</feature>
<protein>
    <submittedName>
        <fullName evidence="2">Uncharacterized protein</fullName>
    </submittedName>
</protein>
<feature type="compositionally biased region" description="Basic and acidic residues" evidence="1">
    <location>
        <begin position="96"/>
        <end position="107"/>
    </location>
</feature>
<feature type="compositionally biased region" description="Acidic residues" evidence="1">
    <location>
        <begin position="123"/>
        <end position="132"/>
    </location>
</feature>
<dbReference type="InParanoid" id="K5WWA9"/>
<dbReference type="HOGENOM" id="CLU_2072425_0_0_1"/>
<dbReference type="GeneID" id="18827780"/>
<evidence type="ECO:0000256" key="1">
    <source>
        <dbReference type="SAM" id="MobiDB-lite"/>
    </source>
</evidence>
<gene>
    <name evidence="2" type="ORF">AGABI1DRAFT_132834</name>
</gene>
<dbReference type="EMBL" id="JH971426">
    <property type="protein sequence ID" value="EKM74862.1"/>
    <property type="molecule type" value="Genomic_DNA"/>
</dbReference>
<feature type="compositionally biased region" description="Polar residues" evidence="1">
    <location>
        <begin position="1"/>
        <end position="10"/>
    </location>
</feature>
<dbReference type="KEGG" id="abp:AGABI1DRAFT132834"/>
<reference evidence="3" key="1">
    <citation type="journal article" date="2012" name="Proc. Natl. Acad. Sci. U.S.A.">
        <title>Genome sequence of the button mushroom Agaricus bisporus reveals mechanisms governing adaptation to a humic-rich ecological niche.</title>
        <authorList>
            <person name="Morin E."/>
            <person name="Kohler A."/>
            <person name="Baker A.R."/>
            <person name="Foulongne-Oriol M."/>
            <person name="Lombard V."/>
            <person name="Nagy L.G."/>
            <person name="Ohm R.A."/>
            <person name="Patyshakuliyeva A."/>
            <person name="Brun A."/>
            <person name="Aerts A.L."/>
            <person name="Bailey A.M."/>
            <person name="Billette C."/>
            <person name="Coutinho P.M."/>
            <person name="Deakin G."/>
            <person name="Doddapaneni H."/>
            <person name="Floudas D."/>
            <person name="Grimwood J."/>
            <person name="Hilden K."/>
            <person name="Kuees U."/>
            <person name="LaButti K.M."/>
            <person name="Lapidus A."/>
            <person name="Lindquist E.A."/>
            <person name="Lucas S.M."/>
            <person name="Murat C."/>
            <person name="Riley R.W."/>
            <person name="Salamov A.A."/>
            <person name="Schmutz J."/>
            <person name="Subramanian V."/>
            <person name="Woesten H.A.B."/>
            <person name="Xu J."/>
            <person name="Eastwood D.C."/>
            <person name="Foster G.D."/>
            <person name="Sonnenberg A.S."/>
            <person name="Cullen D."/>
            <person name="de Vries R.P."/>
            <person name="Lundell T."/>
            <person name="Hibbett D.S."/>
            <person name="Henrissat B."/>
            <person name="Burton K.S."/>
            <person name="Kerrigan R.W."/>
            <person name="Challen M.P."/>
            <person name="Grigoriev I.V."/>
            <person name="Martin F."/>
        </authorList>
    </citation>
    <scope>NUCLEOTIDE SEQUENCE [LARGE SCALE GENOMIC DNA]</scope>
    <source>
        <strain evidence="3">JB137-S8 / ATCC MYA-4627 / FGSC 10392</strain>
    </source>
</reference>
<organism evidence="2 3">
    <name type="scientific">Agaricus bisporus var. burnettii (strain JB137-S8 / ATCC MYA-4627 / FGSC 10392)</name>
    <name type="common">White button mushroom</name>
    <dbReference type="NCBI Taxonomy" id="597362"/>
    <lineage>
        <taxon>Eukaryota</taxon>
        <taxon>Fungi</taxon>
        <taxon>Dikarya</taxon>
        <taxon>Basidiomycota</taxon>
        <taxon>Agaricomycotina</taxon>
        <taxon>Agaricomycetes</taxon>
        <taxon>Agaricomycetidae</taxon>
        <taxon>Agaricales</taxon>
        <taxon>Agaricineae</taxon>
        <taxon>Agaricaceae</taxon>
        <taxon>Agaricus</taxon>
    </lineage>
</organism>
<sequence>MHATNTSQTIDSKHKRRAETSASEAVGLLEQEAEYNADISDNDNDGPETSGRWFNFNAHVAGIFTSAVGDVGWLKFGRGKYVEEYVSMARKKSGAKHDGITIRRQENNNEDENALDINRGYDADDEADAVFD</sequence>
<evidence type="ECO:0000313" key="2">
    <source>
        <dbReference type="EMBL" id="EKM74862.1"/>
    </source>
</evidence>
<dbReference type="Proteomes" id="UP000008493">
    <property type="component" value="Unassembled WGS sequence"/>
</dbReference>
<feature type="compositionally biased region" description="Acidic residues" evidence="1">
    <location>
        <begin position="31"/>
        <end position="46"/>
    </location>
</feature>
<proteinExistence type="predicted"/>
<dbReference type="AlphaFoldDB" id="K5WWA9"/>
<feature type="region of interest" description="Disordered" evidence="1">
    <location>
        <begin position="96"/>
        <end position="132"/>
    </location>
</feature>
<dbReference type="RefSeq" id="XP_007334531.1">
    <property type="nucleotide sequence ID" value="XM_007334469.1"/>
</dbReference>